<feature type="transmembrane region" description="Helical" evidence="3">
    <location>
        <begin position="20"/>
        <end position="44"/>
    </location>
</feature>
<keyword evidence="3" id="KW-1133">Transmembrane helix</keyword>
<keyword evidence="3" id="KW-0472">Membrane</keyword>
<evidence type="ECO:0008006" key="6">
    <source>
        <dbReference type="Google" id="ProtNLM"/>
    </source>
</evidence>
<evidence type="ECO:0000256" key="1">
    <source>
        <dbReference type="ARBA" id="ARBA00009995"/>
    </source>
</evidence>
<dbReference type="FunFam" id="3.40.50.2000:FF:000056">
    <property type="entry name" value="Glycosyltransferase"/>
    <property type="match status" value="1"/>
</dbReference>
<protein>
    <recommendedName>
        <fullName evidence="6">Glycosyltransferase</fullName>
    </recommendedName>
</protein>
<sequence>MDSSQRLPPHAVMVPSMGQGHINGAMLLSHSLAAMGFHVSFIYFSSYYAKLRDMNRLLLPDPSSMATDGCGRICIHVLEDAFEPGDLDKHFFVTPTMKESLLGFIHDEQQVTVTRPTCVVSDSFVPWTLEVAQRAGIPRVEFWTSNAMSYLLITNLSRLFAEGVFPEKGSPTKWKTESPLMVDHIRGLPPFSSEIMPQHIRFADASHPFVKFFEEVESCSKFSERILINSVTDLEPSAFKAFDVQGVKAYGIGPLPNPVKKPASRKADCISWLDSQADGSVAYVAFGSFAVLSAEETQELAMGLEGSGSPFLWVIREDTHKHEELLQLLPEGFLDRTKDRGLIVSWAPQVEVLAHRAIGGFLSHCGWNSTLESLGAGVAMLCCPRFAEQRLNCDYICEKWGVGVEMVRTDTGGLERSYVEAGIRALLHGEEGLKARNNAKRIMGLTKRSHEEGGQSLGNLHTFYDDMRALSAMSEGA</sequence>
<dbReference type="InterPro" id="IPR002213">
    <property type="entry name" value="UDP_glucos_trans"/>
</dbReference>
<dbReference type="EMBL" id="CM035434">
    <property type="protein sequence ID" value="KAH7291315.1"/>
    <property type="molecule type" value="Genomic_DNA"/>
</dbReference>
<dbReference type="SUPFAM" id="SSF53756">
    <property type="entry name" value="UDP-Glycosyltransferase/glycogen phosphorylase"/>
    <property type="match status" value="1"/>
</dbReference>
<evidence type="ECO:0000313" key="5">
    <source>
        <dbReference type="Proteomes" id="UP000825935"/>
    </source>
</evidence>
<dbReference type="GO" id="GO:0008194">
    <property type="term" value="F:UDP-glycosyltransferase activity"/>
    <property type="evidence" value="ECO:0007669"/>
    <property type="project" value="InterPro"/>
</dbReference>
<evidence type="ECO:0000256" key="3">
    <source>
        <dbReference type="SAM" id="Phobius"/>
    </source>
</evidence>
<proteinExistence type="inferred from homology"/>
<keyword evidence="5" id="KW-1185">Reference proteome</keyword>
<evidence type="ECO:0000256" key="2">
    <source>
        <dbReference type="ARBA" id="ARBA00022679"/>
    </source>
</evidence>
<dbReference type="Pfam" id="PF00201">
    <property type="entry name" value="UDPGT"/>
    <property type="match status" value="1"/>
</dbReference>
<keyword evidence="2" id="KW-0808">Transferase</keyword>
<organism evidence="4 5">
    <name type="scientific">Ceratopteris richardii</name>
    <name type="common">Triangle waterfern</name>
    <dbReference type="NCBI Taxonomy" id="49495"/>
    <lineage>
        <taxon>Eukaryota</taxon>
        <taxon>Viridiplantae</taxon>
        <taxon>Streptophyta</taxon>
        <taxon>Embryophyta</taxon>
        <taxon>Tracheophyta</taxon>
        <taxon>Polypodiopsida</taxon>
        <taxon>Polypodiidae</taxon>
        <taxon>Polypodiales</taxon>
        <taxon>Pteridineae</taxon>
        <taxon>Pteridaceae</taxon>
        <taxon>Parkerioideae</taxon>
        <taxon>Ceratopteris</taxon>
    </lineage>
</organism>
<dbReference type="PANTHER" id="PTHR11926">
    <property type="entry name" value="GLUCOSYL/GLUCURONOSYL TRANSFERASES"/>
    <property type="match status" value="1"/>
</dbReference>
<dbReference type="OrthoDB" id="5835829at2759"/>
<dbReference type="OMA" id="RSENPIM"/>
<comment type="similarity">
    <text evidence="1">Belongs to the UDP-glycosyltransferase family.</text>
</comment>
<evidence type="ECO:0000313" key="4">
    <source>
        <dbReference type="EMBL" id="KAH7291315.1"/>
    </source>
</evidence>
<name>A0A8T2R6W3_CERRI</name>
<reference evidence="4" key="1">
    <citation type="submission" date="2021-08" db="EMBL/GenBank/DDBJ databases">
        <title>WGS assembly of Ceratopteris richardii.</title>
        <authorList>
            <person name="Marchant D.B."/>
            <person name="Chen G."/>
            <person name="Jenkins J."/>
            <person name="Shu S."/>
            <person name="Leebens-Mack J."/>
            <person name="Grimwood J."/>
            <person name="Schmutz J."/>
            <person name="Soltis P."/>
            <person name="Soltis D."/>
            <person name="Chen Z.-H."/>
        </authorList>
    </citation>
    <scope>NUCLEOTIDE SEQUENCE</scope>
    <source>
        <strain evidence="4">Whitten #5841</strain>
        <tissue evidence="4">Leaf</tissue>
    </source>
</reference>
<dbReference type="Gene3D" id="3.40.50.2000">
    <property type="entry name" value="Glycogen Phosphorylase B"/>
    <property type="match status" value="2"/>
</dbReference>
<accession>A0A8T2R6W3</accession>
<dbReference type="PANTHER" id="PTHR11926:SF774">
    <property type="entry name" value="UDP-GLYCOSYLTRANSFERASE 85A1-RELATED"/>
    <property type="match status" value="1"/>
</dbReference>
<comment type="caution">
    <text evidence="4">The sequence shown here is derived from an EMBL/GenBank/DDBJ whole genome shotgun (WGS) entry which is preliminary data.</text>
</comment>
<dbReference type="Proteomes" id="UP000825935">
    <property type="component" value="Chromosome 29"/>
</dbReference>
<keyword evidence="3" id="KW-0812">Transmembrane</keyword>
<gene>
    <name evidence="4" type="ORF">KP509_29G011700</name>
</gene>
<dbReference type="CDD" id="cd03784">
    <property type="entry name" value="GT1_Gtf-like"/>
    <property type="match status" value="1"/>
</dbReference>
<dbReference type="AlphaFoldDB" id="A0A8T2R6W3"/>